<feature type="transmembrane region" description="Helical" evidence="1">
    <location>
        <begin position="55"/>
        <end position="76"/>
    </location>
</feature>
<evidence type="ECO:0000313" key="3">
    <source>
        <dbReference type="EMBL" id="MBF6227737.1"/>
    </source>
</evidence>
<name>A0ABS0CBJ4_9NOCA</name>
<dbReference type="PANTHER" id="PTHR10612">
    <property type="entry name" value="APOLIPOPROTEIN D"/>
    <property type="match status" value="1"/>
</dbReference>
<keyword evidence="1" id="KW-0472">Membrane</keyword>
<dbReference type="PROSITE" id="PS00213">
    <property type="entry name" value="LIPOCALIN"/>
    <property type="match status" value="1"/>
</dbReference>
<evidence type="ECO:0000313" key="4">
    <source>
        <dbReference type="Proteomes" id="UP000807309"/>
    </source>
</evidence>
<protein>
    <submittedName>
        <fullName evidence="3">Lipocalin family protein</fullName>
    </submittedName>
</protein>
<comment type="caution">
    <text evidence="3">The sequence shown here is derived from an EMBL/GenBank/DDBJ whole genome shotgun (WGS) entry which is preliminary data.</text>
</comment>
<dbReference type="EMBL" id="JADLRE010000017">
    <property type="protein sequence ID" value="MBF6227737.1"/>
    <property type="molecule type" value="Genomic_DNA"/>
</dbReference>
<dbReference type="Pfam" id="PF08212">
    <property type="entry name" value="Lipocalin_2"/>
    <property type="match status" value="1"/>
</dbReference>
<dbReference type="PANTHER" id="PTHR10612:SF34">
    <property type="entry name" value="APOLIPOPROTEIN D"/>
    <property type="match status" value="1"/>
</dbReference>
<proteinExistence type="predicted"/>
<dbReference type="InterPro" id="IPR000566">
    <property type="entry name" value="Lipocln_cytosolic_FA-bd_dom"/>
</dbReference>
<dbReference type="InterPro" id="IPR012674">
    <property type="entry name" value="Calycin"/>
</dbReference>
<accession>A0ABS0CBJ4</accession>
<dbReference type="SUPFAM" id="SSF50814">
    <property type="entry name" value="Lipocalins"/>
    <property type="match status" value="1"/>
</dbReference>
<dbReference type="Gene3D" id="2.40.128.20">
    <property type="match status" value="1"/>
</dbReference>
<dbReference type="InterPro" id="IPR022272">
    <property type="entry name" value="Lipocalin_CS"/>
</dbReference>
<keyword evidence="1" id="KW-1133">Transmembrane helix</keyword>
<dbReference type="Proteomes" id="UP000807309">
    <property type="component" value="Unassembled WGS sequence"/>
</dbReference>
<gene>
    <name evidence="3" type="ORF">IU470_21835</name>
</gene>
<keyword evidence="1" id="KW-0812">Transmembrane</keyword>
<sequence>MPARRGAGTRVITPSWSLGCINYASLLCYGGQVSVADYRGVSVNRRNLLRTSTRLLAGTVSALAASVLAAGGATAAPSPVAGPAPVPRLDLDRYLGTWRQLAAVPQYFSLACARDTQANYSLDPQGNIAVRNTCTTWANTRNEINGTATVTDPETMAQLHVSFPGVPTQDSLEGPTNYIVTALGPDYSWALVTDPSRISGFVLARAAALDADAWQQVRAAITAAGQNSCLYLTSPTTGGDSRIVPLCAG</sequence>
<feature type="domain" description="Lipocalin/cytosolic fatty-acid binding" evidence="2">
    <location>
        <begin position="89"/>
        <end position="226"/>
    </location>
</feature>
<organism evidence="3 4">
    <name type="scientific">Nocardia abscessus</name>
    <dbReference type="NCBI Taxonomy" id="120957"/>
    <lineage>
        <taxon>Bacteria</taxon>
        <taxon>Bacillati</taxon>
        <taxon>Actinomycetota</taxon>
        <taxon>Actinomycetes</taxon>
        <taxon>Mycobacteriales</taxon>
        <taxon>Nocardiaceae</taxon>
        <taxon>Nocardia</taxon>
    </lineage>
</organism>
<evidence type="ECO:0000256" key="1">
    <source>
        <dbReference type="SAM" id="Phobius"/>
    </source>
</evidence>
<keyword evidence="4" id="KW-1185">Reference proteome</keyword>
<dbReference type="CDD" id="cd19438">
    <property type="entry name" value="lipocalin_Blc-like"/>
    <property type="match status" value="1"/>
</dbReference>
<reference evidence="3 4" key="1">
    <citation type="submission" date="2020-10" db="EMBL/GenBank/DDBJ databases">
        <title>Identification of Nocardia species via Next-generation sequencing and recognition of intraspecies genetic diversity.</title>
        <authorList>
            <person name="Li P."/>
            <person name="Li P."/>
            <person name="Lu B."/>
        </authorList>
    </citation>
    <scope>NUCLEOTIDE SEQUENCE [LARGE SCALE GENOMIC DNA]</scope>
    <source>
        <strain evidence="3 4">N-11</strain>
    </source>
</reference>
<evidence type="ECO:0000259" key="2">
    <source>
        <dbReference type="Pfam" id="PF08212"/>
    </source>
</evidence>
<dbReference type="InterPro" id="IPR047202">
    <property type="entry name" value="Lipocalin_Blc-like_dom"/>
</dbReference>